<proteinExistence type="predicted"/>
<sequence length="75" mass="8143">MQDFNAHHHPLPVSRWARDDALGQISARDARDQVLMAINAGPSFAARLAAAFWARPGAAAPESNTPRNTLLPLRS</sequence>
<feature type="region of interest" description="Disordered" evidence="1">
    <location>
        <begin position="56"/>
        <end position="75"/>
    </location>
</feature>
<name>A0ABW7GG32_9BURK</name>
<evidence type="ECO:0000313" key="3">
    <source>
        <dbReference type="Proteomes" id="UP001606302"/>
    </source>
</evidence>
<reference evidence="2 3" key="1">
    <citation type="submission" date="2024-08" db="EMBL/GenBank/DDBJ databases">
        <authorList>
            <person name="Lu H."/>
        </authorList>
    </citation>
    <scope>NUCLEOTIDE SEQUENCE [LARGE SCALE GENOMIC DNA]</scope>
    <source>
        <strain evidence="2 3">DXS20W</strain>
    </source>
</reference>
<keyword evidence="3" id="KW-1185">Reference proteome</keyword>
<organism evidence="2 3">
    <name type="scientific">Pelomonas lactea</name>
    <dbReference type="NCBI Taxonomy" id="3299030"/>
    <lineage>
        <taxon>Bacteria</taxon>
        <taxon>Pseudomonadati</taxon>
        <taxon>Pseudomonadota</taxon>
        <taxon>Betaproteobacteria</taxon>
        <taxon>Burkholderiales</taxon>
        <taxon>Sphaerotilaceae</taxon>
        <taxon>Roseateles</taxon>
    </lineage>
</organism>
<gene>
    <name evidence="2" type="ORF">ACG04Q_04890</name>
</gene>
<evidence type="ECO:0000313" key="2">
    <source>
        <dbReference type="EMBL" id="MFG6460898.1"/>
    </source>
</evidence>
<dbReference type="RefSeq" id="WP_394509745.1">
    <property type="nucleotide sequence ID" value="NZ_JBIGHX010000002.1"/>
</dbReference>
<evidence type="ECO:0000256" key="1">
    <source>
        <dbReference type="SAM" id="MobiDB-lite"/>
    </source>
</evidence>
<protein>
    <submittedName>
        <fullName evidence="2">Uncharacterized protein</fullName>
    </submittedName>
</protein>
<dbReference type="EMBL" id="JBIGHX010000002">
    <property type="protein sequence ID" value="MFG6460898.1"/>
    <property type="molecule type" value="Genomic_DNA"/>
</dbReference>
<accession>A0ABW7GG32</accession>
<comment type="caution">
    <text evidence="2">The sequence shown here is derived from an EMBL/GenBank/DDBJ whole genome shotgun (WGS) entry which is preliminary data.</text>
</comment>
<dbReference type="Proteomes" id="UP001606302">
    <property type="component" value="Unassembled WGS sequence"/>
</dbReference>